<dbReference type="Proteomes" id="UP000054359">
    <property type="component" value="Unassembled WGS sequence"/>
</dbReference>
<evidence type="ECO:0000313" key="2">
    <source>
        <dbReference type="Proteomes" id="UP000054359"/>
    </source>
</evidence>
<gene>
    <name evidence="1" type="ORF">X975_04757</name>
</gene>
<protein>
    <submittedName>
        <fullName evidence="1">Uncharacterized protein</fullName>
    </submittedName>
</protein>
<accession>A0A087UPL3</accession>
<sequence>MKTHLICRRHLEDSRRTHLAFLHSKSMLVTIQNEKCFQVRLASNMLKLKVSGNSTVLALLHSEAKSRFTLKFDPLINISLYEAPYLLIKKDNR</sequence>
<reference evidence="1 2" key="1">
    <citation type="submission" date="2013-11" db="EMBL/GenBank/DDBJ databases">
        <title>Genome sequencing of Stegodyphus mimosarum.</title>
        <authorList>
            <person name="Bechsgaard J."/>
        </authorList>
    </citation>
    <scope>NUCLEOTIDE SEQUENCE [LARGE SCALE GENOMIC DNA]</scope>
</reference>
<dbReference type="EMBL" id="KK120899">
    <property type="protein sequence ID" value="KFM79302.1"/>
    <property type="molecule type" value="Genomic_DNA"/>
</dbReference>
<feature type="non-terminal residue" evidence="1">
    <location>
        <position position="93"/>
    </location>
</feature>
<proteinExistence type="predicted"/>
<evidence type="ECO:0000313" key="1">
    <source>
        <dbReference type="EMBL" id="KFM79302.1"/>
    </source>
</evidence>
<name>A0A087UPL3_STEMI</name>
<organism evidence="1 2">
    <name type="scientific">Stegodyphus mimosarum</name>
    <name type="common">African social velvet spider</name>
    <dbReference type="NCBI Taxonomy" id="407821"/>
    <lineage>
        <taxon>Eukaryota</taxon>
        <taxon>Metazoa</taxon>
        <taxon>Ecdysozoa</taxon>
        <taxon>Arthropoda</taxon>
        <taxon>Chelicerata</taxon>
        <taxon>Arachnida</taxon>
        <taxon>Araneae</taxon>
        <taxon>Araneomorphae</taxon>
        <taxon>Entelegynae</taxon>
        <taxon>Eresoidea</taxon>
        <taxon>Eresidae</taxon>
        <taxon>Stegodyphus</taxon>
    </lineage>
</organism>
<keyword evidence="2" id="KW-1185">Reference proteome</keyword>
<dbReference type="AlphaFoldDB" id="A0A087UPL3"/>